<keyword evidence="2" id="KW-1185">Reference proteome</keyword>
<accession>A0ABV9B7D0</accession>
<evidence type="ECO:0000313" key="1">
    <source>
        <dbReference type="EMBL" id="MFC4507027.1"/>
    </source>
</evidence>
<dbReference type="Proteomes" id="UP001595839">
    <property type="component" value="Unassembled WGS sequence"/>
</dbReference>
<evidence type="ECO:0000313" key="2">
    <source>
        <dbReference type="Proteomes" id="UP001595839"/>
    </source>
</evidence>
<protein>
    <submittedName>
        <fullName evidence="1">Uncharacterized protein</fullName>
    </submittedName>
</protein>
<dbReference type="RefSeq" id="WP_381177447.1">
    <property type="nucleotide sequence ID" value="NZ_JBHSFK010000050.1"/>
</dbReference>
<gene>
    <name evidence="1" type="ORF">ACFPIH_47605</name>
</gene>
<proteinExistence type="predicted"/>
<name>A0ABV9B7D0_9ACTN</name>
<dbReference type="EMBL" id="JBHSFK010000050">
    <property type="protein sequence ID" value="MFC4507027.1"/>
    <property type="molecule type" value="Genomic_DNA"/>
</dbReference>
<comment type="caution">
    <text evidence="1">The sequence shown here is derived from an EMBL/GenBank/DDBJ whole genome shotgun (WGS) entry which is preliminary data.</text>
</comment>
<reference evidence="2" key="1">
    <citation type="journal article" date="2019" name="Int. J. Syst. Evol. Microbiol.">
        <title>The Global Catalogue of Microorganisms (GCM) 10K type strain sequencing project: providing services to taxonomists for standard genome sequencing and annotation.</title>
        <authorList>
            <consortium name="The Broad Institute Genomics Platform"/>
            <consortium name="The Broad Institute Genome Sequencing Center for Infectious Disease"/>
            <person name="Wu L."/>
            <person name="Ma J."/>
        </authorList>
    </citation>
    <scope>NUCLEOTIDE SEQUENCE [LARGE SCALE GENOMIC DNA]</scope>
    <source>
        <strain evidence="2">CGMCC 4.7177</strain>
    </source>
</reference>
<sequence>MERLVSGETLGVQSGHLGVVVSEKGGVWIHGCDCSAPMSGDEVSELHDALGAFLRRQKNKETRNG</sequence>
<organism evidence="1 2">
    <name type="scientific">Streptomyces vulcanius</name>
    <dbReference type="NCBI Taxonomy" id="1441876"/>
    <lineage>
        <taxon>Bacteria</taxon>
        <taxon>Bacillati</taxon>
        <taxon>Actinomycetota</taxon>
        <taxon>Actinomycetes</taxon>
        <taxon>Kitasatosporales</taxon>
        <taxon>Streptomycetaceae</taxon>
        <taxon>Streptomyces</taxon>
    </lineage>
</organism>